<sequence length="483" mass="54105">MADDENNAKPTEAKEEGETPKKEEAQNAVEQSPQKEASEPPDSSDDNADSPEKKESPSKEPPAKSPKKEVKKEEEDDEDEESDEEDEELPPGLLEQPLQVQGKRETKKVERLSASLVPNRPEKKKIQVEEGAGVKLGDIPYIENSLNKTKAIDLKPLHRILFFRPGSNMEIKKNLRQFSGVAQGKDSKDHARRMAALNKMVSAQLKAMCLVLGLERNGTKQDILDRLEEFILKPYDRGVKVPQPKTKKRSRSKTPSSKKAKKVKTKGVKKKKKTKEQVDDDDEEDEDDEKDNDEEEEEEDEPEEEEEEEESEEEEEEDEKDETGLITPAEGLMTPGGISSVPVGMETPDQIELRKRRIEDAMDQGGDTPALYQVLPEKKAAPVGGAMMGSAHVYDMTGVNAPKKPGDKVSTEAVEVSLNPEELDLDTAAMQAKYEQTVREQQSQLEKEDLSDMVAAHAAKQRKRKKAQQDTGKGAKKYKDFKF</sequence>
<accession>A0ABM1A2Y4</accession>
<keyword evidence="3" id="KW-1185">Reference proteome</keyword>
<evidence type="ECO:0000313" key="3">
    <source>
        <dbReference type="Proteomes" id="UP000694888"/>
    </source>
</evidence>
<dbReference type="SMART" id="SM00513">
    <property type="entry name" value="SAP"/>
    <property type="match status" value="1"/>
</dbReference>
<dbReference type="PANTHER" id="PTHR12785:SF6">
    <property type="entry name" value="SPLICING FACTOR 3B SUBUNIT 2"/>
    <property type="match status" value="1"/>
</dbReference>
<dbReference type="GeneID" id="101853394"/>
<dbReference type="PANTHER" id="PTHR12785">
    <property type="entry name" value="SPLICING FACTOR 3B"/>
    <property type="match status" value="1"/>
</dbReference>
<dbReference type="Proteomes" id="UP000694888">
    <property type="component" value="Unplaced"/>
</dbReference>
<feature type="compositionally biased region" description="Basic and acidic residues" evidence="1">
    <location>
        <begin position="11"/>
        <end position="25"/>
    </location>
</feature>
<name>A0ABM1A2Y4_APLCA</name>
<protein>
    <submittedName>
        <fullName evidence="4">Protein DEK</fullName>
    </submittedName>
</protein>
<feature type="domain" description="SAP" evidence="2">
    <location>
        <begin position="197"/>
        <end position="231"/>
    </location>
</feature>
<feature type="compositionally biased region" description="Acidic residues" evidence="1">
    <location>
        <begin position="74"/>
        <end position="89"/>
    </location>
</feature>
<feature type="compositionally biased region" description="Basic and acidic residues" evidence="1">
    <location>
        <begin position="50"/>
        <end position="73"/>
    </location>
</feature>
<feature type="compositionally biased region" description="Basic residues" evidence="1">
    <location>
        <begin position="245"/>
        <end position="274"/>
    </location>
</feature>
<feature type="region of interest" description="Disordered" evidence="1">
    <location>
        <begin position="1"/>
        <end position="109"/>
    </location>
</feature>
<dbReference type="SUPFAM" id="SSF68906">
    <property type="entry name" value="SAP domain"/>
    <property type="match status" value="1"/>
</dbReference>
<dbReference type="InterPro" id="IPR036361">
    <property type="entry name" value="SAP_dom_sf"/>
</dbReference>
<dbReference type="InterPro" id="IPR003034">
    <property type="entry name" value="SAP_dom"/>
</dbReference>
<feature type="compositionally biased region" description="Acidic residues" evidence="1">
    <location>
        <begin position="278"/>
        <end position="321"/>
    </location>
</feature>
<feature type="region of interest" description="Disordered" evidence="1">
    <location>
        <begin position="239"/>
        <end position="352"/>
    </location>
</feature>
<organism evidence="3 4">
    <name type="scientific">Aplysia californica</name>
    <name type="common">California sea hare</name>
    <dbReference type="NCBI Taxonomy" id="6500"/>
    <lineage>
        <taxon>Eukaryota</taxon>
        <taxon>Metazoa</taxon>
        <taxon>Spiralia</taxon>
        <taxon>Lophotrochozoa</taxon>
        <taxon>Mollusca</taxon>
        <taxon>Gastropoda</taxon>
        <taxon>Heterobranchia</taxon>
        <taxon>Euthyneura</taxon>
        <taxon>Tectipleura</taxon>
        <taxon>Aplysiida</taxon>
        <taxon>Aplysioidea</taxon>
        <taxon>Aplysiidae</taxon>
        <taxon>Aplysia</taxon>
    </lineage>
</organism>
<evidence type="ECO:0000256" key="1">
    <source>
        <dbReference type="SAM" id="MobiDB-lite"/>
    </source>
</evidence>
<evidence type="ECO:0000313" key="4">
    <source>
        <dbReference type="RefSeq" id="XP_012939768.1"/>
    </source>
</evidence>
<dbReference type="RefSeq" id="XP_012939768.1">
    <property type="nucleotide sequence ID" value="XM_013084314.2"/>
</dbReference>
<proteinExistence type="predicted"/>
<dbReference type="PROSITE" id="PS50800">
    <property type="entry name" value="SAP"/>
    <property type="match status" value="1"/>
</dbReference>
<feature type="region of interest" description="Disordered" evidence="1">
    <location>
        <begin position="434"/>
        <end position="483"/>
    </location>
</feature>
<gene>
    <name evidence="4" type="primary">LOC101853394</name>
</gene>
<dbReference type="InterPro" id="IPR052584">
    <property type="entry name" value="U2_snRNP_Complex_Component"/>
</dbReference>
<evidence type="ECO:0000259" key="2">
    <source>
        <dbReference type="PROSITE" id="PS50800"/>
    </source>
</evidence>
<reference evidence="4" key="1">
    <citation type="submission" date="2025-08" db="UniProtKB">
        <authorList>
            <consortium name="RefSeq"/>
        </authorList>
    </citation>
    <scope>IDENTIFICATION</scope>
</reference>